<evidence type="ECO:0000313" key="16">
    <source>
        <dbReference type="EMBL" id="ODR45631.1"/>
    </source>
</evidence>
<reference evidence="15 19" key="2">
    <citation type="submission" date="2016-08" db="EMBL/GenBank/DDBJ databases">
        <title>Characterization of Isolates of Eisenbergiella tayi Derived from Blood Cultures, Using Whole Genome Sequencing.</title>
        <authorList>
            <person name="Bernier A.-M."/>
            <person name="Burdz T."/>
            <person name="Wiebe D."/>
            <person name="Bernard K."/>
        </authorList>
    </citation>
    <scope>NUCLEOTIDE SEQUENCE [LARGE SCALE GENOMIC DNA]</scope>
    <source>
        <strain evidence="15 19">NML120146</strain>
    </source>
</reference>
<proteinExistence type="predicted"/>
<keyword evidence="11" id="KW-1133">Transmembrane helix</keyword>
<dbReference type="PROSITE" id="PS00107">
    <property type="entry name" value="PROTEIN_KINASE_ATP"/>
    <property type="match status" value="1"/>
</dbReference>
<dbReference type="Gene3D" id="1.10.510.10">
    <property type="entry name" value="Transferase(Phosphotransferase) domain 1"/>
    <property type="match status" value="1"/>
</dbReference>
<dbReference type="PROSITE" id="PS00108">
    <property type="entry name" value="PROTEIN_KINASE_ST"/>
    <property type="match status" value="1"/>
</dbReference>
<evidence type="ECO:0000256" key="4">
    <source>
        <dbReference type="ARBA" id="ARBA00022741"/>
    </source>
</evidence>
<protein>
    <recommendedName>
        <fullName evidence="1">non-specific serine/threonine protein kinase</fullName>
        <ecNumber evidence="1">2.7.11.1</ecNumber>
    </recommendedName>
</protein>
<dbReference type="PATRIC" id="fig|1432052.4.peg.5429"/>
<keyword evidence="19" id="KW-1185">Reference proteome</keyword>
<dbReference type="EMBL" id="MEHA01000026">
    <property type="protein sequence ID" value="ODR45631.1"/>
    <property type="molecule type" value="Genomic_DNA"/>
</dbReference>
<dbReference type="SUPFAM" id="SSF56112">
    <property type="entry name" value="Protein kinase-like (PK-like)"/>
    <property type="match status" value="1"/>
</dbReference>
<dbReference type="Gene3D" id="3.30.200.20">
    <property type="entry name" value="Phosphorylase Kinase, domain 1"/>
    <property type="match status" value="1"/>
</dbReference>
<name>A0A1E3A636_9FIRM</name>
<evidence type="ECO:0000256" key="7">
    <source>
        <dbReference type="ARBA" id="ARBA00047899"/>
    </source>
</evidence>
<reference evidence="14 17" key="1">
    <citation type="submission" date="2016-07" db="EMBL/GenBank/DDBJ databases">
        <title>Characterization of isolates of Eisenbergiella tayi derived from blood cultures, using whole genome sequencing.</title>
        <authorList>
            <person name="Burdz T."/>
            <person name="Wiebe D."/>
            <person name="Huynh C."/>
            <person name="Bernard K."/>
        </authorList>
    </citation>
    <scope>NUCLEOTIDE SEQUENCE [LARGE SCALE GENOMIC DNA]</scope>
    <source>
        <strain evidence="14 17">NML 110608</strain>
    </source>
</reference>
<dbReference type="Pfam" id="PF03793">
    <property type="entry name" value="PASTA"/>
    <property type="match status" value="3"/>
</dbReference>
<evidence type="ECO:0000256" key="3">
    <source>
        <dbReference type="ARBA" id="ARBA00022679"/>
    </source>
</evidence>
<feature type="binding site" evidence="9">
    <location>
        <position position="41"/>
    </location>
    <ligand>
        <name>ATP</name>
        <dbReference type="ChEBI" id="CHEBI:30616"/>
    </ligand>
</feature>
<dbReference type="InterPro" id="IPR000719">
    <property type="entry name" value="Prot_kinase_dom"/>
</dbReference>
<dbReference type="GO" id="GO:0005524">
    <property type="term" value="F:ATP binding"/>
    <property type="evidence" value="ECO:0007669"/>
    <property type="project" value="UniProtKB-UniRule"/>
</dbReference>
<dbReference type="InterPro" id="IPR008271">
    <property type="entry name" value="Ser/Thr_kinase_AS"/>
</dbReference>
<dbReference type="NCBIfam" id="NF033483">
    <property type="entry name" value="PknB_PASTA_kin"/>
    <property type="match status" value="1"/>
</dbReference>
<evidence type="ECO:0000256" key="1">
    <source>
        <dbReference type="ARBA" id="ARBA00012513"/>
    </source>
</evidence>
<evidence type="ECO:0000259" key="12">
    <source>
        <dbReference type="PROSITE" id="PS50011"/>
    </source>
</evidence>
<feature type="domain" description="PASTA" evidence="13">
    <location>
        <begin position="391"/>
        <end position="458"/>
    </location>
</feature>
<evidence type="ECO:0000256" key="9">
    <source>
        <dbReference type="PROSITE-ProRule" id="PRU10141"/>
    </source>
</evidence>
<evidence type="ECO:0000259" key="13">
    <source>
        <dbReference type="PROSITE" id="PS51178"/>
    </source>
</evidence>
<keyword evidence="5 14" id="KW-0418">Kinase</keyword>
<dbReference type="PROSITE" id="PS50011">
    <property type="entry name" value="PROTEIN_KINASE_DOM"/>
    <property type="match status" value="1"/>
</dbReference>
<dbReference type="EMBL" id="MEHD01000055">
    <property type="protein sequence ID" value="ODR44577.1"/>
    <property type="molecule type" value="Genomic_DNA"/>
</dbReference>
<evidence type="ECO:0000256" key="5">
    <source>
        <dbReference type="ARBA" id="ARBA00022777"/>
    </source>
</evidence>
<dbReference type="PANTHER" id="PTHR43289:SF34">
    <property type="entry name" value="SERINE_THREONINE-PROTEIN KINASE YBDM-RELATED"/>
    <property type="match status" value="1"/>
</dbReference>
<feature type="domain" description="PASTA" evidence="13">
    <location>
        <begin position="459"/>
        <end position="525"/>
    </location>
</feature>
<evidence type="ECO:0000256" key="8">
    <source>
        <dbReference type="ARBA" id="ARBA00048679"/>
    </source>
</evidence>
<feature type="transmembrane region" description="Helical" evidence="11">
    <location>
        <begin position="361"/>
        <end position="382"/>
    </location>
</feature>
<feature type="compositionally biased region" description="Acidic residues" evidence="10">
    <location>
        <begin position="341"/>
        <end position="351"/>
    </location>
</feature>
<dbReference type="FunFam" id="3.30.200.20:FF:000035">
    <property type="entry name" value="Serine/threonine protein kinase Stk1"/>
    <property type="match status" value="1"/>
</dbReference>
<dbReference type="Proteomes" id="UP000094067">
    <property type="component" value="Unassembled WGS sequence"/>
</dbReference>
<dbReference type="EMBL" id="MCGH01000003">
    <property type="protein sequence ID" value="ODM04089.1"/>
    <property type="molecule type" value="Genomic_DNA"/>
</dbReference>
<feature type="domain" description="Protein kinase" evidence="12">
    <location>
        <begin position="12"/>
        <end position="278"/>
    </location>
</feature>
<keyword evidence="3 14" id="KW-0808">Transferase</keyword>
<feature type="compositionally biased region" description="Basic and acidic residues" evidence="10">
    <location>
        <begin position="292"/>
        <end position="301"/>
    </location>
</feature>
<evidence type="ECO:0000256" key="2">
    <source>
        <dbReference type="ARBA" id="ARBA00022527"/>
    </source>
</evidence>
<dbReference type="Pfam" id="PF00069">
    <property type="entry name" value="Pkinase"/>
    <property type="match status" value="1"/>
</dbReference>
<dbReference type="CDD" id="cd06577">
    <property type="entry name" value="PASTA_pknB"/>
    <property type="match status" value="3"/>
</dbReference>
<evidence type="ECO:0000313" key="14">
    <source>
        <dbReference type="EMBL" id="ODM04089.1"/>
    </source>
</evidence>
<dbReference type="PROSITE" id="PS51178">
    <property type="entry name" value="PASTA"/>
    <property type="match status" value="3"/>
</dbReference>
<evidence type="ECO:0000256" key="10">
    <source>
        <dbReference type="SAM" id="MobiDB-lite"/>
    </source>
</evidence>
<dbReference type="SMART" id="SM00740">
    <property type="entry name" value="PASTA"/>
    <property type="match status" value="3"/>
</dbReference>
<keyword evidence="4 9" id="KW-0547">Nucleotide-binding</keyword>
<reference evidence="16 18" key="3">
    <citation type="submission" date="2016-08" db="EMBL/GenBank/DDBJ databases">
        <authorList>
            <person name="Seilhamer J.J."/>
        </authorList>
    </citation>
    <scope>NUCLEOTIDE SEQUENCE [LARGE SCALE GENOMIC DNA]</scope>
    <source>
        <strain evidence="16 18">NML150140-1</strain>
    </source>
</reference>
<feature type="region of interest" description="Disordered" evidence="10">
    <location>
        <begin position="277"/>
        <end position="352"/>
    </location>
</feature>
<dbReference type="PANTHER" id="PTHR43289">
    <property type="entry name" value="MITOGEN-ACTIVATED PROTEIN KINASE KINASE KINASE 20-RELATED"/>
    <property type="match status" value="1"/>
</dbReference>
<evidence type="ECO:0000313" key="19">
    <source>
        <dbReference type="Proteomes" id="UP000094869"/>
    </source>
</evidence>
<evidence type="ECO:0000256" key="11">
    <source>
        <dbReference type="SAM" id="Phobius"/>
    </source>
</evidence>
<dbReference type="EC" id="2.7.11.1" evidence="1"/>
<accession>A0A1E3A636</accession>
<comment type="catalytic activity">
    <reaction evidence="7">
        <text>L-threonyl-[protein] + ATP = O-phospho-L-threonyl-[protein] + ADP + H(+)</text>
        <dbReference type="Rhea" id="RHEA:46608"/>
        <dbReference type="Rhea" id="RHEA-COMP:11060"/>
        <dbReference type="Rhea" id="RHEA-COMP:11605"/>
        <dbReference type="ChEBI" id="CHEBI:15378"/>
        <dbReference type="ChEBI" id="CHEBI:30013"/>
        <dbReference type="ChEBI" id="CHEBI:30616"/>
        <dbReference type="ChEBI" id="CHEBI:61977"/>
        <dbReference type="ChEBI" id="CHEBI:456216"/>
        <dbReference type="EC" id="2.7.11.1"/>
    </reaction>
</comment>
<dbReference type="InterPro" id="IPR005543">
    <property type="entry name" value="PASTA_dom"/>
</dbReference>
<comment type="caution">
    <text evidence="14">The sequence shown here is derived from an EMBL/GenBank/DDBJ whole genome shotgun (WGS) entry which is preliminary data.</text>
</comment>
<dbReference type="Gene3D" id="3.30.10.20">
    <property type="match status" value="3"/>
</dbReference>
<gene>
    <name evidence="14" type="primary">prkC</name>
    <name evidence="16" type="ORF">BEI59_26650</name>
    <name evidence="14" type="ORF">BEI61_04893</name>
    <name evidence="15" type="ORF">BEI63_31085</name>
</gene>
<evidence type="ECO:0000313" key="18">
    <source>
        <dbReference type="Proteomes" id="UP000094271"/>
    </source>
</evidence>
<dbReference type="InterPro" id="IPR011009">
    <property type="entry name" value="Kinase-like_dom_sf"/>
</dbReference>
<dbReference type="OrthoDB" id="9788659at2"/>
<dbReference type="GO" id="GO:0004674">
    <property type="term" value="F:protein serine/threonine kinase activity"/>
    <property type="evidence" value="ECO:0007669"/>
    <property type="project" value="UniProtKB-KW"/>
</dbReference>
<keyword evidence="6 9" id="KW-0067">ATP-binding</keyword>
<keyword evidence="2 15" id="KW-0723">Serine/threonine-protein kinase</keyword>
<dbReference type="SMART" id="SM00220">
    <property type="entry name" value="S_TKc"/>
    <property type="match status" value="1"/>
</dbReference>
<dbReference type="Proteomes" id="UP000094869">
    <property type="component" value="Unassembled WGS sequence"/>
</dbReference>
<evidence type="ECO:0000313" key="17">
    <source>
        <dbReference type="Proteomes" id="UP000094067"/>
    </source>
</evidence>
<feature type="domain" description="PASTA" evidence="13">
    <location>
        <begin position="528"/>
        <end position="596"/>
    </location>
</feature>
<evidence type="ECO:0000313" key="15">
    <source>
        <dbReference type="EMBL" id="ODR44577.1"/>
    </source>
</evidence>
<sequence length="703" mass="76480">MIKIGMMLGERYEILEKIGTGGMSDVYKAKCHKLNRYVAVKVLKQEFSENSNFVSKFRVEAQAAASLMHPNIVNVYDVGEDNGIHYIVMELVEGITLKKYIEKKARLSVKEAVSIAIQACMGIEAAHNNHIIHRDIKPQNIIISKEGKVKVTDFGIAKAATSNTITSNVMGSVHYTSPEQARGGYSDEKSDIYSMGITLFEMLTGRVPFNGDTTVAIAIKHIQEPMPSPRDYVPEIPVSVEQIVLKCTQKSPDRRYQSMSSLIEDLKKSLISPDEDFVRTVDPETSAATRTISRDDMEKIKKQSKKPSHTEEIRLKKNTVKPSAEPSRNGKKRSQAAYQPEPEDDEDEEEYESRMEKVTTVLAVIGAIIIGCVVIFLVGRAIGIFDFSSSGQDGVVKMIEVAGMTEAEARQKLTKMGLDPVVEYVESDSVEDGIVIGSDVKKGTQLEPGDKVVLQVSGKDAGIVVPDTYNKPLAEAVASLEGEGFRTEKKEGYSDTVAKGNVMSQNPEAGTNAERGSTVTIVISQGPQESKVQVPDVLGLLPEEGKSTVEAAGLTVRNITEVYNEDESLLGKVCGLSYSVGTEVEPGTAIDIYVSKGPEATYIYAENIASPALEDPQYAEGTPCVLVVTTASGTEIARTVATSFPWPLNLPDIKEPTGTLTLIYNVAADPITTTDPVTGETKVEPGGVQEKTVTRPLQFLKKE</sequence>
<dbReference type="InterPro" id="IPR017441">
    <property type="entry name" value="Protein_kinase_ATP_BS"/>
</dbReference>
<keyword evidence="11" id="KW-0812">Transmembrane</keyword>
<dbReference type="Proteomes" id="UP000094271">
    <property type="component" value="Unassembled WGS sequence"/>
</dbReference>
<dbReference type="RefSeq" id="WP_069154330.1">
    <property type="nucleotide sequence ID" value="NZ_BAABXS010000001.1"/>
</dbReference>
<organism evidence="14 17">
    <name type="scientific">Eisenbergiella tayi</name>
    <dbReference type="NCBI Taxonomy" id="1432052"/>
    <lineage>
        <taxon>Bacteria</taxon>
        <taxon>Bacillati</taxon>
        <taxon>Bacillota</taxon>
        <taxon>Clostridia</taxon>
        <taxon>Lachnospirales</taxon>
        <taxon>Lachnospiraceae</taxon>
        <taxon>Eisenbergiella</taxon>
    </lineage>
</organism>
<dbReference type="AlphaFoldDB" id="A0A1E3A636"/>
<dbReference type="CDD" id="cd14014">
    <property type="entry name" value="STKc_PknB_like"/>
    <property type="match status" value="1"/>
</dbReference>
<dbReference type="FunFam" id="1.10.510.10:FF:000021">
    <property type="entry name" value="Serine/threonine protein kinase"/>
    <property type="match status" value="1"/>
</dbReference>
<keyword evidence="11" id="KW-0472">Membrane</keyword>
<evidence type="ECO:0000256" key="6">
    <source>
        <dbReference type="ARBA" id="ARBA00022840"/>
    </source>
</evidence>
<comment type="catalytic activity">
    <reaction evidence="8">
        <text>L-seryl-[protein] + ATP = O-phospho-L-seryl-[protein] + ADP + H(+)</text>
        <dbReference type="Rhea" id="RHEA:17989"/>
        <dbReference type="Rhea" id="RHEA-COMP:9863"/>
        <dbReference type="Rhea" id="RHEA-COMP:11604"/>
        <dbReference type="ChEBI" id="CHEBI:15378"/>
        <dbReference type="ChEBI" id="CHEBI:29999"/>
        <dbReference type="ChEBI" id="CHEBI:30616"/>
        <dbReference type="ChEBI" id="CHEBI:83421"/>
        <dbReference type="ChEBI" id="CHEBI:456216"/>
        <dbReference type="EC" id="2.7.11.1"/>
    </reaction>
</comment>